<organism evidence="2 3">
    <name type="scientific">Lentzea fradiae</name>
    <dbReference type="NCBI Taxonomy" id="200378"/>
    <lineage>
        <taxon>Bacteria</taxon>
        <taxon>Bacillati</taxon>
        <taxon>Actinomycetota</taxon>
        <taxon>Actinomycetes</taxon>
        <taxon>Pseudonocardiales</taxon>
        <taxon>Pseudonocardiaceae</taxon>
        <taxon>Lentzea</taxon>
    </lineage>
</organism>
<dbReference type="Proteomes" id="UP000199623">
    <property type="component" value="Unassembled WGS sequence"/>
</dbReference>
<reference evidence="3" key="1">
    <citation type="submission" date="2016-10" db="EMBL/GenBank/DDBJ databases">
        <authorList>
            <person name="Varghese N."/>
            <person name="Submissions S."/>
        </authorList>
    </citation>
    <scope>NUCLEOTIDE SEQUENCE [LARGE SCALE GENOMIC DNA]</scope>
    <source>
        <strain evidence="3">CGMCC 4.3506</strain>
    </source>
</reference>
<protein>
    <submittedName>
        <fullName evidence="2">Acetyltransferase (GNAT) family protein</fullName>
    </submittedName>
</protein>
<dbReference type="AlphaFoldDB" id="A0A1G7S8A2"/>
<evidence type="ECO:0000313" key="2">
    <source>
        <dbReference type="EMBL" id="SDG19174.1"/>
    </source>
</evidence>
<gene>
    <name evidence="2" type="ORF">SAMN05216553_106102</name>
</gene>
<name>A0A1G7S8A2_9PSEU</name>
<keyword evidence="2" id="KW-0808">Transferase</keyword>
<dbReference type="Gene3D" id="3.40.630.30">
    <property type="match status" value="1"/>
</dbReference>
<dbReference type="RefSeq" id="WP_090049662.1">
    <property type="nucleotide sequence ID" value="NZ_FNCC01000006.1"/>
</dbReference>
<feature type="domain" description="N-acetyltransferase" evidence="1">
    <location>
        <begin position="69"/>
        <end position="216"/>
    </location>
</feature>
<dbReference type="PROSITE" id="PS51186">
    <property type="entry name" value="GNAT"/>
    <property type="match status" value="1"/>
</dbReference>
<dbReference type="SUPFAM" id="SSF55729">
    <property type="entry name" value="Acyl-CoA N-acyltransferases (Nat)"/>
    <property type="match status" value="1"/>
</dbReference>
<dbReference type="InterPro" id="IPR000182">
    <property type="entry name" value="GNAT_dom"/>
</dbReference>
<accession>A0A1G7S8A2</accession>
<dbReference type="InterPro" id="IPR016181">
    <property type="entry name" value="Acyl_CoA_acyltransferase"/>
</dbReference>
<dbReference type="GO" id="GO:0016747">
    <property type="term" value="F:acyltransferase activity, transferring groups other than amino-acyl groups"/>
    <property type="evidence" value="ECO:0007669"/>
    <property type="project" value="InterPro"/>
</dbReference>
<evidence type="ECO:0000259" key="1">
    <source>
        <dbReference type="PROSITE" id="PS51186"/>
    </source>
</evidence>
<evidence type="ECO:0000313" key="3">
    <source>
        <dbReference type="Proteomes" id="UP000199623"/>
    </source>
</evidence>
<proteinExistence type="predicted"/>
<dbReference type="STRING" id="200378.SAMN05216553_106102"/>
<keyword evidence="3" id="KW-1185">Reference proteome</keyword>
<dbReference type="EMBL" id="FNCC01000006">
    <property type="protein sequence ID" value="SDG19174.1"/>
    <property type="molecule type" value="Genomic_DNA"/>
</dbReference>
<dbReference type="Pfam" id="PF13508">
    <property type="entry name" value="Acetyltransf_7"/>
    <property type="match status" value="1"/>
</dbReference>
<sequence length="216" mass="23438">MSENEIGPLVERWHRGWIAADGLTSGYRDGYLVVHVNRPHRQYEWIATDDTETGAMASVVAASREPNWLSVPTLSREKVVAEIEAAGLVVARPDETFLRRALPGHPCFDAPEGYSVEVTTGPVFGVKVLAEDGEQAASGLMAVVGEDAVAHRIETAEGHRRRGLGSVVMGTLARQALKAGARTGLLFSSTDGVHLYRRLGWERISDLVVARNDVQA</sequence>